<dbReference type="PIRSF" id="PIRSF006232">
    <property type="entry name" value="Pirin"/>
    <property type="match status" value="1"/>
</dbReference>
<reference evidence="6" key="1">
    <citation type="journal article" date="2018" name="Nat. Biotechnol.">
        <title>A standardized bacterial taxonomy based on genome phylogeny substantially revises the tree of life.</title>
        <authorList>
            <person name="Parks D.H."/>
            <person name="Chuvochina M."/>
            <person name="Waite D.W."/>
            <person name="Rinke C."/>
            <person name="Skarshewski A."/>
            <person name="Chaumeil P.A."/>
            <person name="Hugenholtz P."/>
        </authorList>
    </citation>
    <scope>NUCLEOTIDE SEQUENCE [LARGE SCALE GENOMIC DNA]</scope>
    <source>
        <strain evidence="6">UBA11284</strain>
    </source>
</reference>
<sequence>MHIRRSNERGYADHGWLRSFHTFSFANYVDPNHMGFRALRVINEDRVTGGQGFGAHPHQDMEIISYVLEGEMEHKDNMGNGEVMRPGDVQRMSAGTGVLHSEFNHSKENGLHFLQIWIEPAKRGIAPSYEQKAFPTAERQGQWRLVASQDGREGSVSVNQDVNLYAGLFDAGEQAAAPPSRYAWLHVVKGTIDVNGETLGSGDAAAFQPGETFSLTGGQAAEVLLFDLA</sequence>
<dbReference type="SUPFAM" id="SSF51182">
    <property type="entry name" value="RmlC-like cupins"/>
    <property type="match status" value="1"/>
</dbReference>
<feature type="domain" description="Pirin N-terminal" evidence="4">
    <location>
        <begin position="8"/>
        <end position="118"/>
    </location>
</feature>
<feature type="domain" description="Quercetin 2,3-dioxygenase C-terminal cupin" evidence="5">
    <location>
        <begin position="145"/>
        <end position="228"/>
    </location>
</feature>
<dbReference type="EMBL" id="DOTR01000045">
    <property type="protein sequence ID" value="HCA02280.1"/>
    <property type="molecule type" value="Genomic_DNA"/>
</dbReference>
<dbReference type="PANTHER" id="PTHR43212">
    <property type="entry name" value="QUERCETIN 2,3-DIOXYGENASE"/>
    <property type="match status" value="1"/>
</dbReference>
<comment type="cofactor">
    <cofactor evidence="2">
        <name>Fe cation</name>
        <dbReference type="ChEBI" id="CHEBI:24875"/>
    </cofactor>
    <text evidence="2">Binds 1 Fe cation per subunit.</text>
</comment>
<dbReference type="Gene3D" id="2.60.120.10">
    <property type="entry name" value="Jelly Rolls"/>
    <property type="match status" value="2"/>
</dbReference>
<evidence type="ECO:0000256" key="1">
    <source>
        <dbReference type="ARBA" id="ARBA00008416"/>
    </source>
</evidence>
<dbReference type="Pfam" id="PF02678">
    <property type="entry name" value="Pirin"/>
    <property type="match status" value="1"/>
</dbReference>
<feature type="binding site" evidence="2">
    <location>
        <position position="56"/>
    </location>
    <ligand>
        <name>Fe cation</name>
        <dbReference type="ChEBI" id="CHEBI:24875"/>
    </ligand>
</feature>
<evidence type="ECO:0000259" key="5">
    <source>
        <dbReference type="Pfam" id="PF17954"/>
    </source>
</evidence>
<dbReference type="PANTHER" id="PTHR43212:SF3">
    <property type="entry name" value="QUERCETIN 2,3-DIOXYGENASE"/>
    <property type="match status" value="1"/>
</dbReference>
<keyword evidence="2" id="KW-0479">Metal-binding</keyword>
<organism evidence="6">
    <name type="scientific">Halomonas campaniensis</name>
    <dbReference type="NCBI Taxonomy" id="213554"/>
    <lineage>
        <taxon>Bacteria</taxon>
        <taxon>Pseudomonadati</taxon>
        <taxon>Pseudomonadota</taxon>
        <taxon>Gammaproteobacteria</taxon>
        <taxon>Oceanospirillales</taxon>
        <taxon>Halomonadaceae</taxon>
        <taxon>Halomonas</taxon>
    </lineage>
</organism>
<evidence type="ECO:0000313" key="6">
    <source>
        <dbReference type="EMBL" id="HCA02280.1"/>
    </source>
</evidence>
<evidence type="ECO:0000256" key="2">
    <source>
        <dbReference type="PIRSR" id="PIRSR006232-1"/>
    </source>
</evidence>
<dbReference type="Pfam" id="PF17954">
    <property type="entry name" value="Pirin_C_2"/>
    <property type="match status" value="1"/>
</dbReference>
<dbReference type="GO" id="GO:0046872">
    <property type="term" value="F:metal ion binding"/>
    <property type="evidence" value="ECO:0007669"/>
    <property type="project" value="UniProtKB-KW"/>
</dbReference>
<dbReference type="InterPro" id="IPR003829">
    <property type="entry name" value="Pirin_N_dom"/>
</dbReference>
<comment type="similarity">
    <text evidence="1 3">Belongs to the pirin family.</text>
</comment>
<feature type="binding site" evidence="2">
    <location>
        <position position="100"/>
    </location>
    <ligand>
        <name>Fe cation</name>
        <dbReference type="ChEBI" id="CHEBI:24875"/>
    </ligand>
</feature>
<proteinExistence type="inferred from homology"/>
<dbReference type="AlphaFoldDB" id="A0A3D0KG59"/>
<dbReference type="InterPro" id="IPR011051">
    <property type="entry name" value="RmlC_Cupin_sf"/>
</dbReference>
<evidence type="ECO:0000259" key="4">
    <source>
        <dbReference type="Pfam" id="PF02678"/>
    </source>
</evidence>
<feature type="binding site" evidence="2">
    <location>
        <position position="102"/>
    </location>
    <ligand>
        <name>Fe cation</name>
        <dbReference type="ChEBI" id="CHEBI:24875"/>
    </ligand>
</feature>
<protein>
    <submittedName>
        <fullName evidence="6">Quercetin 2,3-dioxygenase</fullName>
    </submittedName>
</protein>
<keyword evidence="2" id="KW-0408">Iron</keyword>
<dbReference type="GO" id="GO:0051213">
    <property type="term" value="F:dioxygenase activity"/>
    <property type="evidence" value="ECO:0007669"/>
    <property type="project" value="UniProtKB-KW"/>
</dbReference>
<dbReference type="CDD" id="cd02910">
    <property type="entry name" value="cupin_Yhhw_N"/>
    <property type="match status" value="1"/>
</dbReference>
<feature type="binding site" evidence="2">
    <location>
        <position position="58"/>
    </location>
    <ligand>
        <name>Fe cation</name>
        <dbReference type="ChEBI" id="CHEBI:24875"/>
    </ligand>
</feature>
<dbReference type="InterPro" id="IPR014710">
    <property type="entry name" value="RmlC-like_jellyroll"/>
</dbReference>
<dbReference type="InterPro" id="IPR012093">
    <property type="entry name" value="Pirin"/>
</dbReference>
<accession>A0A3D0KG59</accession>
<gene>
    <name evidence="6" type="ORF">DEO68_08890</name>
</gene>
<keyword evidence="6" id="KW-0223">Dioxygenase</keyword>
<dbReference type="InterPro" id="IPR041602">
    <property type="entry name" value="Quercetinase_C"/>
</dbReference>
<name>A0A3D0KG59_9GAMM</name>
<comment type="caution">
    <text evidence="6">The sequence shown here is derived from an EMBL/GenBank/DDBJ whole genome shotgun (WGS) entry which is preliminary data.</text>
</comment>
<keyword evidence="6" id="KW-0560">Oxidoreductase</keyword>
<dbReference type="CDD" id="cd20311">
    <property type="entry name" value="cupin_Yhhw_C"/>
    <property type="match status" value="1"/>
</dbReference>
<evidence type="ECO:0000256" key="3">
    <source>
        <dbReference type="RuleBase" id="RU003457"/>
    </source>
</evidence>